<keyword evidence="5" id="KW-1185">Reference proteome</keyword>
<dbReference type="PANTHER" id="PTHR48104:SF7">
    <property type="entry name" value="METACASPASE-9"/>
    <property type="match status" value="1"/>
</dbReference>
<comment type="caution">
    <text evidence="4">The sequence shown here is derived from an EMBL/GenBank/DDBJ whole genome shotgun (WGS) entry which is preliminary data.</text>
</comment>
<dbReference type="SUPFAM" id="SSF52129">
    <property type="entry name" value="Caspase-like"/>
    <property type="match status" value="1"/>
</dbReference>
<dbReference type="InterPro" id="IPR011600">
    <property type="entry name" value="Pept_C14_caspase"/>
</dbReference>
<reference evidence="4 5" key="1">
    <citation type="journal article" date="2021" name="Plant Biotechnol. J.">
        <title>Multi-omics assisted identification of the key and species-specific regulatory components of drought-tolerant mechanisms in Gossypium stocksii.</title>
        <authorList>
            <person name="Yu D."/>
            <person name="Ke L."/>
            <person name="Zhang D."/>
            <person name="Wu Y."/>
            <person name="Sun Y."/>
            <person name="Mei J."/>
            <person name="Sun J."/>
            <person name="Sun Y."/>
        </authorList>
    </citation>
    <scope>NUCLEOTIDE SEQUENCE [LARGE SCALE GENOMIC DNA]</scope>
    <source>
        <strain evidence="5">cv. E1</strain>
        <tissue evidence="4">Leaf</tissue>
    </source>
</reference>
<dbReference type="GO" id="GO:0006508">
    <property type="term" value="P:proteolysis"/>
    <property type="evidence" value="ECO:0007669"/>
    <property type="project" value="InterPro"/>
</dbReference>
<organism evidence="4 5">
    <name type="scientific">Gossypium stocksii</name>
    <dbReference type="NCBI Taxonomy" id="47602"/>
    <lineage>
        <taxon>Eukaryota</taxon>
        <taxon>Viridiplantae</taxon>
        <taxon>Streptophyta</taxon>
        <taxon>Embryophyta</taxon>
        <taxon>Tracheophyta</taxon>
        <taxon>Spermatophyta</taxon>
        <taxon>Magnoliopsida</taxon>
        <taxon>eudicotyledons</taxon>
        <taxon>Gunneridae</taxon>
        <taxon>Pentapetalae</taxon>
        <taxon>rosids</taxon>
        <taxon>malvids</taxon>
        <taxon>Malvales</taxon>
        <taxon>Malvaceae</taxon>
        <taxon>Malvoideae</taxon>
        <taxon>Gossypium</taxon>
    </lineage>
</organism>
<dbReference type="EMBL" id="JAIQCV010000010">
    <property type="protein sequence ID" value="KAH1055291.1"/>
    <property type="molecule type" value="Genomic_DNA"/>
</dbReference>
<gene>
    <name evidence="4" type="ORF">J1N35_033356</name>
</gene>
<evidence type="ECO:0000313" key="5">
    <source>
        <dbReference type="Proteomes" id="UP000828251"/>
    </source>
</evidence>
<feature type="region of interest" description="Disordered" evidence="2">
    <location>
        <begin position="150"/>
        <end position="170"/>
    </location>
</feature>
<protein>
    <recommendedName>
        <fullName evidence="3">Peptidase C14 caspase domain-containing protein</fullName>
    </recommendedName>
</protein>
<dbReference type="Gene3D" id="3.40.50.12660">
    <property type="match status" value="2"/>
</dbReference>
<dbReference type="PANTHER" id="PTHR48104">
    <property type="entry name" value="METACASPASE-4"/>
    <property type="match status" value="1"/>
</dbReference>
<dbReference type="AlphaFoldDB" id="A0A9D3UPV9"/>
<sequence>MSRGTKRAVLVGCNYPKTQFSLHGCINDVEAIRGVILKFGFEQSDINVLTDAPGSRVLPTGANIKDALNRMVNKAKPGDVLFFYFSGHGTHIPIFQPGQPFKQDEAIVACDLNLITDMDFRRLVNRLPEGASFTILSDSCHSGGLIEKEKEQSGGEHMMTPVNPNKPKPSKAKAKSLTFDIIHSAIDTAAGILHDAANVGQKIFGIFGKDVSLKFHPHYVDGLMVLDPLEEDEGILLSGCEANETSYDLVLENKAFGAFTDAVVKVINQTTLGAGISNRYLVAEAAKILKNNGFEQNPCLYCSDQNTNTLFLGGFA</sequence>
<evidence type="ECO:0000256" key="2">
    <source>
        <dbReference type="SAM" id="MobiDB-lite"/>
    </source>
</evidence>
<accession>A0A9D3UPV9</accession>
<feature type="domain" description="Peptidase C14 caspase" evidence="3">
    <location>
        <begin position="6"/>
        <end position="305"/>
    </location>
</feature>
<dbReference type="Pfam" id="PF00656">
    <property type="entry name" value="Peptidase_C14"/>
    <property type="match status" value="1"/>
</dbReference>
<proteinExistence type="inferred from homology"/>
<dbReference type="InterPro" id="IPR050452">
    <property type="entry name" value="Metacaspase"/>
</dbReference>
<dbReference type="Proteomes" id="UP000828251">
    <property type="component" value="Unassembled WGS sequence"/>
</dbReference>
<dbReference type="GO" id="GO:0004197">
    <property type="term" value="F:cysteine-type endopeptidase activity"/>
    <property type="evidence" value="ECO:0007669"/>
    <property type="project" value="InterPro"/>
</dbReference>
<evidence type="ECO:0000256" key="1">
    <source>
        <dbReference type="ARBA" id="ARBA00009005"/>
    </source>
</evidence>
<dbReference type="GO" id="GO:0005737">
    <property type="term" value="C:cytoplasm"/>
    <property type="evidence" value="ECO:0007669"/>
    <property type="project" value="TreeGrafter"/>
</dbReference>
<name>A0A9D3UPV9_9ROSI</name>
<comment type="similarity">
    <text evidence="1">Belongs to the peptidase C14B family.</text>
</comment>
<evidence type="ECO:0000259" key="3">
    <source>
        <dbReference type="Pfam" id="PF00656"/>
    </source>
</evidence>
<evidence type="ECO:0000313" key="4">
    <source>
        <dbReference type="EMBL" id="KAH1055291.1"/>
    </source>
</evidence>
<dbReference type="OrthoDB" id="944684at2759"/>
<dbReference type="InterPro" id="IPR029030">
    <property type="entry name" value="Caspase-like_dom_sf"/>
</dbReference>